<dbReference type="NCBIfam" id="NF037995">
    <property type="entry name" value="TRAP_S1"/>
    <property type="match status" value="1"/>
</dbReference>
<gene>
    <name evidence="2" type="ORF">IMCC3135_18385</name>
</gene>
<protein>
    <submittedName>
        <fullName evidence="2">Solute-binding protein</fullName>
    </submittedName>
</protein>
<name>A0A2Z2NQK7_9GAMM</name>
<dbReference type="EMBL" id="CP018632">
    <property type="protein sequence ID" value="ASJ73756.1"/>
    <property type="molecule type" value="Genomic_DNA"/>
</dbReference>
<dbReference type="InterPro" id="IPR038404">
    <property type="entry name" value="TRAP_DctP_sf"/>
</dbReference>
<dbReference type="Gene3D" id="3.40.190.170">
    <property type="entry name" value="Bacterial extracellular solute-binding protein, family 7"/>
    <property type="match status" value="1"/>
</dbReference>
<dbReference type="CDD" id="cd13665">
    <property type="entry name" value="PBP2_TRAP_Dctp3_4"/>
    <property type="match status" value="1"/>
</dbReference>
<keyword evidence="3" id="KW-1185">Reference proteome</keyword>
<evidence type="ECO:0000313" key="2">
    <source>
        <dbReference type="EMBL" id="ASJ73756.1"/>
    </source>
</evidence>
<dbReference type="PANTHER" id="PTHR33376">
    <property type="match status" value="1"/>
</dbReference>
<evidence type="ECO:0000256" key="1">
    <source>
        <dbReference type="ARBA" id="ARBA00022729"/>
    </source>
</evidence>
<dbReference type="InterPro" id="IPR018389">
    <property type="entry name" value="DctP_fam"/>
</dbReference>
<proteinExistence type="predicted"/>
<accession>A0A2Z2NQK7</accession>
<dbReference type="GO" id="GO:0055085">
    <property type="term" value="P:transmembrane transport"/>
    <property type="evidence" value="ECO:0007669"/>
    <property type="project" value="InterPro"/>
</dbReference>
<dbReference type="PANTHER" id="PTHR33376:SF15">
    <property type="entry name" value="BLL6794 PROTEIN"/>
    <property type="match status" value="1"/>
</dbReference>
<dbReference type="Pfam" id="PF03480">
    <property type="entry name" value="DctP"/>
    <property type="match status" value="1"/>
</dbReference>
<sequence>MPVHFTDKTLKPLVLGTVAFAAIWTSTVQADVLKLAHFMPPTHPMDVQVMTPMAEAYNEAVAGSSEIRIFPAGELGPGPKEQYKRVATGVADLTFILPEFTPDLFPVLTSYELPGQFADSISATQAMWENRAAIEAEVNRAVPLGFWANNATILITRDKIVRTPADLSGLKIRVAGRNMARVIEAWGGVPVDMSPTEAYQALSTGVVDGIYIGPTAFSSYKLYEVAKYATVNIPGSIYSFLLAMNTDAYAALSEGERKTLQSVSGEELSLKAAKAFADVGKSALGLAGENGVEMISLTDEEINVFAGLSPFSEEN</sequence>
<keyword evidence="1" id="KW-0732">Signal</keyword>
<evidence type="ECO:0000313" key="3">
    <source>
        <dbReference type="Proteomes" id="UP000250079"/>
    </source>
</evidence>
<organism evidence="2 3">
    <name type="scientific">Granulosicoccus antarcticus IMCC3135</name>
    <dbReference type="NCBI Taxonomy" id="1192854"/>
    <lineage>
        <taxon>Bacteria</taxon>
        <taxon>Pseudomonadati</taxon>
        <taxon>Pseudomonadota</taxon>
        <taxon>Gammaproteobacteria</taxon>
        <taxon>Chromatiales</taxon>
        <taxon>Granulosicoccaceae</taxon>
        <taxon>Granulosicoccus</taxon>
    </lineage>
</organism>
<dbReference type="Proteomes" id="UP000250079">
    <property type="component" value="Chromosome"/>
</dbReference>
<dbReference type="RefSeq" id="WP_088918892.1">
    <property type="nucleotide sequence ID" value="NZ_CP018632.1"/>
</dbReference>
<dbReference type="OrthoDB" id="5670809at2"/>
<reference evidence="2 3" key="1">
    <citation type="submission" date="2016-12" db="EMBL/GenBank/DDBJ databases">
        <authorList>
            <person name="Song W.-J."/>
            <person name="Kurnit D.M."/>
        </authorList>
    </citation>
    <scope>NUCLEOTIDE SEQUENCE [LARGE SCALE GENOMIC DNA]</scope>
    <source>
        <strain evidence="2 3">IMCC3135</strain>
    </source>
</reference>
<dbReference type="KEGG" id="gai:IMCC3135_18385"/>
<dbReference type="AlphaFoldDB" id="A0A2Z2NQK7"/>